<proteinExistence type="predicted"/>
<name>A0ABV8IUK8_9ACTN</name>
<evidence type="ECO:0000313" key="2">
    <source>
        <dbReference type="Proteomes" id="UP001595867"/>
    </source>
</evidence>
<sequence>MLADDPPQPLTVGMIGPNLSTFPFFPAEGVFTGADSAASGAFEDYCPVGSVVPLAGLAGTAGGHPDVP</sequence>
<dbReference type="EMBL" id="JBHSBL010000014">
    <property type="protein sequence ID" value="MFC4066028.1"/>
    <property type="molecule type" value="Genomic_DNA"/>
</dbReference>
<organism evidence="1 2">
    <name type="scientific">Actinoplanes subglobosus</name>
    <dbReference type="NCBI Taxonomy" id="1547892"/>
    <lineage>
        <taxon>Bacteria</taxon>
        <taxon>Bacillati</taxon>
        <taxon>Actinomycetota</taxon>
        <taxon>Actinomycetes</taxon>
        <taxon>Micromonosporales</taxon>
        <taxon>Micromonosporaceae</taxon>
        <taxon>Actinoplanes</taxon>
    </lineage>
</organism>
<gene>
    <name evidence="1" type="ORF">ACFO0C_13905</name>
</gene>
<accession>A0ABV8IUK8</accession>
<dbReference type="RefSeq" id="WP_378067007.1">
    <property type="nucleotide sequence ID" value="NZ_JBHSBL010000014.1"/>
</dbReference>
<evidence type="ECO:0000313" key="1">
    <source>
        <dbReference type="EMBL" id="MFC4066028.1"/>
    </source>
</evidence>
<protein>
    <submittedName>
        <fullName evidence="1">Uncharacterized protein</fullName>
    </submittedName>
</protein>
<reference evidence="2" key="1">
    <citation type="journal article" date="2019" name="Int. J. Syst. Evol. Microbiol.">
        <title>The Global Catalogue of Microorganisms (GCM) 10K type strain sequencing project: providing services to taxonomists for standard genome sequencing and annotation.</title>
        <authorList>
            <consortium name="The Broad Institute Genomics Platform"/>
            <consortium name="The Broad Institute Genome Sequencing Center for Infectious Disease"/>
            <person name="Wu L."/>
            <person name="Ma J."/>
        </authorList>
    </citation>
    <scope>NUCLEOTIDE SEQUENCE [LARGE SCALE GENOMIC DNA]</scope>
    <source>
        <strain evidence="2">TBRC 5832</strain>
    </source>
</reference>
<keyword evidence="2" id="KW-1185">Reference proteome</keyword>
<dbReference type="Proteomes" id="UP001595867">
    <property type="component" value="Unassembled WGS sequence"/>
</dbReference>
<comment type="caution">
    <text evidence="1">The sequence shown here is derived from an EMBL/GenBank/DDBJ whole genome shotgun (WGS) entry which is preliminary data.</text>
</comment>